<evidence type="ECO:0000256" key="1">
    <source>
        <dbReference type="SAM" id="Coils"/>
    </source>
</evidence>
<accession>A0A5S9IRI1</accession>
<dbReference type="Pfam" id="PF25283">
    <property type="entry name" value="DUF7873"/>
    <property type="match status" value="1"/>
</dbReference>
<evidence type="ECO:0000313" key="2">
    <source>
        <dbReference type="EMBL" id="BBM86788.1"/>
    </source>
</evidence>
<reference evidence="2 3" key="1">
    <citation type="submission" date="2019-08" db="EMBL/GenBank/DDBJ databases">
        <title>Complete genome sequence of Candidatus Uab amorphum.</title>
        <authorList>
            <person name="Shiratori T."/>
            <person name="Suzuki S."/>
            <person name="Kakizawa Y."/>
            <person name="Ishida K."/>
        </authorList>
    </citation>
    <scope>NUCLEOTIDE SEQUENCE [LARGE SCALE GENOMIC DNA]</scope>
    <source>
        <strain evidence="2 3">SRT547</strain>
    </source>
</reference>
<dbReference type="OrthoDB" id="447082at2"/>
<dbReference type="EMBL" id="AP019860">
    <property type="protein sequence ID" value="BBM86788.1"/>
    <property type="molecule type" value="Genomic_DNA"/>
</dbReference>
<protein>
    <submittedName>
        <fullName evidence="2">Uncharacterized protein</fullName>
    </submittedName>
</protein>
<organism evidence="2 3">
    <name type="scientific">Uabimicrobium amorphum</name>
    <dbReference type="NCBI Taxonomy" id="2596890"/>
    <lineage>
        <taxon>Bacteria</taxon>
        <taxon>Pseudomonadati</taxon>
        <taxon>Planctomycetota</taxon>
        <taxon>Candidatus Uabimicrobiia</taxon>
        <taxon>Candidatus Uabimicrobiales</taxon>
        <taxon>Candidatus Uabimicrobiaceae</taxon>
        <taxon>Candidatus Uabimicrobium</taxon>
    </lineage>
</organism>
<keyword evidence="1" id="KW-0175">Coiled coil</keyword>
<proteinExistence type="predicted"/>
<dbReference type="KEGG" id="uam:UABAM_05176"/>
<dbReference type="RefSeq" id="WP_151970829.1">
    <property type="nucleotide sequence ID" value="NZ_AP019860.1"/>
</dbReference>
<sequence>MPKLNQILAIEKGIKSRVTGAVTKLRKMILKPALLNGFSKTYVKKDEDGDNFPPENNKVQLVASEAIADLQKHLTELLDVTLTKDVANCSAVADVVVEGNVIMEKVPVTYLLFLEKELANLQSFVAQIPVLGSEDDWFFDENSNLYKTQPTLTSKTKKVQKPIVLYDATKEHPAQTQLITEDIVVGHWSTVKQSGALPMPRKKQILEKIEKLSNAVKFAREEANSTEAKQLYIANKIFQFILDK</sequence>
<feature type="coiled-coil region" evidence="1">
    <location>
        <begin position="202"/>
        <end position="229"/>
    </location>
</feature>
<dbReference type="AlphaFoldDB" id="A0A5S9IRI1"/>
<dbReference type="InterPro" id="IPR057195">
    <property type="entry name" value="DUF7873"/>
</dbReference>
<evidence type="ECO:0000313" key="3">
    <source>
        <dbReference type="Proteomes" id="UP000326354"/>
    </source>
</evidence>
<name>A0A5S9IRI1_UABAM</name>
<gene>
    <name evidence="2" type="ORF">UABAM_05176</name>
</gene>
<keyword evidence="3" id="KW-1185">Reference proteome</keyword>
<dbReference type="Proteomes" id="UP000326354">
    <property type="component" value="Chromosome"/>
</dbReference>